<feature type="compositionally biased region" description="Low complexity" evidence="5">
    <location>
        <begin position="561"/>
        <end position="575"/>
    </location>
</feature>
<dbReference type="STRING" id="367110.V5IRR4"/>
<dbReference type="InterPro" id="IPR013083">
    <property type="entry name" value="Znf_RING/FYVE/PHD"/>
</dbReference>
<feature type="compositionally biased region" description="Low complexity" evidence="5">
    <location>
        <begin position="808"/>
        <end position="821"/>
    </location>
</feature>
<feature type="compositionally biased region" description="Pro residues" evidence="5">
    <location>
        <begin position="143"/>
        <end position="158"/>
    </location>
</feature>
<dbReference type="Pfam" id="PF13639">
    <property type="entry name" value="zf-RING_2"/>
    <property type="match status" value="1"/>
</dbReference>
<feature type="compositionally biased region" description="Polar residues" evidence="5">
    <location>
        <begin position="337"/>
        <end position="347"/>
    </location>
</feature>
<feature type="compositionally biased region" description="Polar residues" evidence="5">
    <location>
        <begin position="908"/>
        <end position="925"/>
    </location>
</feature>
<feature type="region of interest" description="Disordered" evidence="5">
    <location>
        <begin position="38"/>
        <end position="103"/>
    </location>
</feature>
<evidence type="ECO:0000313" key="7">
    <source>
        <dbReference type="EMBL" id="ESA44331.1"/>
    </source>
</evidence>
<dbReference type="GO" id="GO:0061630">
    <property type="term" value="F:ubiquitin protein ligase activity"/>
    <property type="evidence" value="ECO:0000318"/>
    <property type="project" value="GO_Central"/>
</dbReference>
<keyword evidence="8" id="KW-1185">Reference proteome</keyword>
<dbReference type="InterPro" id="IPR050731">
    <property type="entry name" value="HRD1_E3_ubiq-ligases"/>
</dbReference>
<dbReference type="SUPFAM" id="SSF57850">
    <property type="entry name" value="RING/U-box"/>
    <property type="match status" value="1"/>
</dbReference>
<feature type="region of interest" description="Disordered" evidence="5">
    <location>
        <begin position="313"/>
        <end position="593"/>
    </location>
</feature>
<evidence type="ECO:0000256" key="3">
    <source>
        <dbReference type="ARBA" id="ARBA00022833"/>
    </source>
</evidence>
<dbReference type="Gene3D" id="3.30.40.10">
    <property type="entry name" value="Zinc/RING finger domain, C3HC4 (zinc finger)"/>
    <property type="match status" value="1"/>
</dbReference>
<evidence type="ECO:0000256" key="5">
    <source>
        <dbReference type="SAM" id="MobiDB-lite"/>
    </source>
</evidence>
<dbReference type="GO" id="GO:0008270">
    <property type="term" value="F:zinc ion binding"/>
    <property type="evidence" value="ECO:0007669"/>
    <property type="project" value="UniProtKB-KW"/>
</dbReference>
<dbReference type="GO" id="GO:0044695">
    <property type="term" value="C:Dsc E3 ubiquitin ligase complex"/>
    <property type="evidence" value="ECO:0000318"/>
    <property type="project" value="GO_Central"/>
</dbReference>
<keyword evidence="2 4" id="KW-0863">Zinc-finger</keyword>
<protein>
    <recommendedName>
        <fullName evidence="6">RING-type domain-containing protein</fullName>
    </recommendedName>
</protein>
<dbReference type="PANTHER" id="PTHR22763">
    <property type="entry name" value="RING ZINC FINGER PROTEIN"/>
    <property type="match status" value="1"/>
</dbReference>
<keyword evidence="3" id="KW-0862">Zinc</keyword>
<feature type="compositionally biased region" description="Polar residues" evidence="5">
    <location>
        <begin position="437"/>
        <end position="449"/>
    </location>
</feature>
<feature type="compositionally biased region" description="Low complexity" evidence="5">
    <location>
        <begin position="227"/>
        <end position="267"/>
    </location>
</feature>
<dbReference type="GeneID" id="3880459"/>
<feature type="compositionally biased region" description="Pro residues" evidence="5">
    <location>
        <begin position="382"/>
        <end position="393"/>
    </location>
</feature>
<evidence type="ECO:0000256" key="4">
    <source>
        <dbReference type="PROSITE-ProRule" id="PRU00175"/>
    </source>
</evidence>
<dbReference type="PROSITE" id="PS50089">
    <property type="entry name" value="ZF_RING_2"/>
    <property type="match status" value="1"/>
</dbReference>
<feature type="domain" description="RING-type" evidence="6">
    <location>
        <begin position="679"/>
        <end position="727"/>
    </location>
</feature>
<evidence type="ECO:0000256" key="2">
    <source>
        <dbReference type="ARBA" id="ARBA00022771"/>
    </source>
</evidence>
<feature type="compositionally biased region" description="Polar residues" evidence="5">
    <location>
        <begin position="461"/>
        <end position="478"/>
    </location>
</feature>
<dbReference type="RefSeq" id="XP_011392775.1">
    <property type="nucleotide sequence ID" value="XM_011394473.1"/>
</dbReference>
<keyword evidence="1" id="KW-0479">Metal-binding</keyword>
<feature type="region of interest" description="Disordered" evidence="5">
    <location>
        <begin position="134"/>
        <end position="267"/>
    </location>
</feature>
<dbReference type="PANTHER" id="PTHR22763:SF162">
    <property type="entry name" value="TRANSMEMBRANE E3 UBIQUITIN-PROTEIN LIGASE 1"/>
    <property type="match status" value="1"/>
</dbReference>
<proteinExistence type="predicted"/>
<evidence type="ECO:0000313" key="8">
    <source>
        <dbReference type="Proteomes" id="UP000001805"/>
    </source>
</evidence>
<evidence type="ECO:0000256" key="1">
    <source>
        <dbReference type="ARBA" id="ARBA00022723"/>
    </source>
</evidence>
<gene>
    <name evidence="7" type="ORF">NCU00515</name>
</gene>
<dbReference type="OrthoDB" id="8062037at2759"/>
<dbReference type="GO" id="GO:0012505">
    <property type="term" value="C:endomembrane system"/>
    <property type="evidence" value="ECO:0000318"/>
    <property type="project" value="GO_Central"/>
</dbReference>
<dbReference type="EMBL" id="CM002236">
    <property type="protein sequence ID" value="ESA44331.1"/>
    <property type="molecule type" value="Genomic_DNA"/>
</dbReference>
<feature type="compositionally biased region" description="Polar residues" evidence="5">
    <location>
        <begin position="538"/>
        <end position="560"/>
    </location>
</feature>
<dbReference type="VEuPathDB" id="FungiDB:NCU00515"/>
<feature type="compositionally biased region" description="Polar residues" evidence="5">
    <location>
        <begin position="69"/>
        <end position="89"/>
    </location>
</feature>
<feature type="compositionally biased region" description="Low complexity" evidence="5">
    <location>
        <begin position="171"/>
        <end position="201"/>
    </location>
</feature>
<feature type="compositionally biased region" description="Gly residues" evidence="5">
    <location>
        <begin position="52"/>
        <end position="68"/>
    </location>
</feature>
<reference evidence="7 8" key="1">
    <citation type="journal article" date="2003" name="Nature">
        <title>The genome sequence of the filamentous fungus Neurospora crassa.</title>
        <authorList>
            <person name="Galagan J.E."/>
            <person name="Calvo S.E."/>
            <person name="Borkovich K.A."/>
            <person name="Selker E.U."/>
            <person name="Read N.D."/>
            <person name="Jaffe D."/>
            <person name="FitzHugh W."/>
            <person name="Ma L.J."/>
            <person name="Smirnov S."/>
            <person name="Purcell S."/>
            <person name="Rehman B."/>
            <person name="Elkins T."/>
            <person name="Engels R."/>
            <person name="Wang S."/>
            <person name="Nielsen C.B."/>
            <person name="Butler J."/>
            <person name="Endrizzi M."/>
            <person name="Qui D."/>
            <person name="Ianakiev P."/>
            <person name="Bell-Pedersen D."/>
            <person name="Nelson M.A."/>
            <person name="Werner-Washburne M."/>
            <person name="Selitrennikoff C.P."/>
            <person name="Kinsey J.A."/>
            <person name="Braun E.L."/>
            <person name="Zelter A."/>
            <person name="Schulte U."/>
            <person name="Kothe G.O."/>
            <person name="Jedd G."/>
            <person name="Mewes W."/>
            <person name="Staben C."/>
            <person name="Marcotte E."/>
            <person name="Greenberg D."/>
            <person name="Roy A."/>
            <person name="Foley K."/>
            <person name="Naylor J."/>
            <person name="Stange-Thomann N."/>
            <person name="Barrett R."/>
            <person name="Gnerre S."/>
            <person name="Kamal M."/>
            <person name="Kamvysselis M."/>
            <person name="Mauceli E."/>
            <person name="Bielke C."/>
            <person name="Rudd S."/>
            <person name="Frishman D."/>
            <person name="Krystofova S."/>
            <person name="Rasmussen C."/>
            <person name="Metzenberg R.L."/>
            <person name="Perkins D.D."/>
            <person name="Kroken S."/>
            <person name="Cogoni C."/>
            <person name="Macino G."/>
            <person name="Catcheside D."/>
            <person name="Li W."/>
            <person name="Pratt R.J."/>
            <person name="Osmani S.A."/>
            <person name="DeSouza C.P."/>
            <person name="Glass L."/>
            <person name="Orbach M.J."/>
            <person name="Berglund J.A."/>
            <person name="Voelker R."/>
            <person name="Yarden O."/>
            <person name="Plamann M."/>
            <person name="Seiler S."/>
            <person name="Dunlap J."/>
            <person name="Radford A."/>
            <person name="Aramayo R."/>
            <person name="Natvig D.O."/>
            <person name="Alex L.A."/>
            <person name="Mannhaupt G."/>
            <person name="Ebbole D.J."/>
            <person name="Freitag M."/>
            <person name="Paulsen I."/>
            <person name="Sachs M.S."/>
            <person name="Lander E.S."/>
            <person name="Nusbaum C."/>
            <person name="Birren B."/>
        </authorList>
    </citation>
    <scope>NUCLEOTIDE SEQUENCE [LARGE SCALE GENOMIC DNA]</scope>
    <source>
        <strain evidence="8">ATCC 24698 / 74-OR23-1A / CBS 708.71 / DSM 1257 / FGSC 987</strain>
    </source>
</reference>
<dbReference type="GO" id="GO:0043161">
    <property type="term" value="P:proteasome-mediated ubiquitin-dependent protein catabolic process"/>
    <property type="evidence" value="ECO:0000318"/>
    <property type="project" value="GO_Central"/>
</dbReference>
<sequence>MDEMNYTMQASVHPVPLPGWWVNGPQIRGQGRCPYRSGLMEGAASGTQTGDSEGGSLVGTTEGAGGSRGSQPNHGQSSTTTSNRHQQSTLPHPPPHLPPASSLHHSFFLHAGYSDNSLPLPQQQNYYFLPPIQVQQIPGSHGPTPPSFPTYPSGPSPPTSHSANRGYDPVHAASNSNHAMNNQNRTSQESGQGNSGNAGNNMDNPGGNRQDSHPSTGHAHHYGGNGTSSNNNSNNNANNGNVTAPTTGVSASSVSAGNTVTSGTGTNTWFPAQSTTASWPLPSLAFQVQPSVPYFAPPGSMAELYGMNGGSSGNLGRGPGAQPAANPVSSADADTLMGNTETQGGSSAATAATATPRVGGLDSGPIQAGWTPQQGPSRSAFPPVPPPPPPPPGLSSIEAGYLDRFTSSHNHPTFSNINPLGQVLPDPGHWGSRHTSHATSVNNPNQHHTNGPPLGHRRQPSHQSSQPVLPATATSSAGSHIRLPAPDLRSRLAPYRPSSMSIPTEGGNDLFHALQLPQGPPNPPGPQASASSADRPSRQQPGSGLTNTAAPLPDNQSRTGSATTSASAPTPVSVSNTGHPFVGHSTSFSRGPAYPEMRTEMRDLLVRALHPSDSLSDDDMDFPDEIPTRRLVDEERAAQLLRARQVARGQSTKKVASRKAIESLEPVNVADLPETDRICDICYNDYGTESPEGISEQPLRLPICKHIFGEHCIKKWFQDSNSCPYCRSELPTQQVYTQANAQSIREFLDSGHFRRHGSRTQHELLRQMAQFNERYSSPRAWQAADRRSPPSENTGNTRRGPRHGSLHQRQSSSGTSAQSSQRPPRERPASDGDNAYRIADTSQMSSTPQQPPAPSYTSEPAPPWMQHGEASFAFEPSNRDPAFPDQIPGTRGPAQGQPSILAQRDQPLASTYSGETPFPGSSTFPLTGAGRQWPE</sequence>
<organism evidence="7 8">
    <name type="scientific">Neurospora crassa (strain ATCC 24698 / 74-OR23-1A / CBS 708.71 / DSM 1257 / FGSC 987)</name>
    <dbReference type="NCBI Taxonomy" id="367110"/>
    <lineage>
        <taxon>Eukaryota</taxon>
        <taxon>Fungi</taxon>
        <taxon>Dikarya</taxon>
        <taxon>Ascomycota</taxon>
        <taxon>Pezizomycotina</taxon>
        <taxon>Sordariomycetes</taxon>
        <taxon>Sordariomycetidae</taxon>
        <taxon>Sordariales</taxon>
        <taxon>Sordariaceae</taxon>
        <taxon>Neurospora</taxon>
    </lineage>
</organism>
<feature type="compositionally biased region" description="Polar residues" evidence="5">
    <location>
        <begin position="405"/>
        <end position="419"/>
    </location>
</feature>
<name>V5IRR4_NEUCR</name>
<dbReference type="InParanoid" id="V5IRR4"/>
<accession>V5IRR4</accession>
<dbReference type="InterPro" id="IPR001841">
    <property type="entry name" value="Znf_RING"/>
</dbReference>
<dbReference type="AlphaFoldDB" id="V5IRR4"/>
<dbReference type="Proteomes" id="UP000001805">
    <property type="component" value="Chromosome 1, Linkage Group I"/>
</dbReference>
<evidence type="ECO:0000259" key="6">
    <source>
        <dbReference type="PROSITE" id="PS50089"/>
    </source>
</evidence>
<feature type="region of interest" description="Disordered" evidence="5">
    <location>
        <begin position="776"/>
        <end position="935"/>
    </location>
</feature>